<proteinExistence type="predicted"/>
<dbReference type="Proteomes" id="UP000008068">
    <property type="component" value="Unassembled WGS sequence"/>
</dbReference>
<sequence>MFSTICPTASNVLTKKYRISLKIELIEDAIMIYLRSPNGTTLSCHTANVKELEYNRMPVHSVKFHGKSVNTVFEHSLKCGSMTTFWSDPVDGVEVLINHFLNLLPQLLLSIDCASKTHLSTVIKLLEARKPNLEKVQIECNPIDKEFYKQILDVCGSATHLHLLVETLNDSTQLNLEKLLSTRHLHISHGSWVTVESLDMLLGCSKLTIHRTALTSQNLNNFLKNWKEQSNLESVHIASTEINVEEVIDGIDAIPAGSAKKRGRMMTYGYTIQQMNGTKADIVLSNNGFLELKVQEV</sequence>
<dbReference type="Gene3D" id="3.80.10.10">
    <property type="entry name" value="Ribonuclease Inhibitor"/>
    <property type="match status" value="1"/>
</dbReference>
<keyword evidence="3" id="KW-1185">Reference proteome</keyword>
<dbReference type="PANTHER" id="PTHR21503">
    <property type="entry name" value="F-BOX-CONTAINING HYPOTHETICAL PROTEIN C.ELEGANS"/>
    <property type="match status" value="1"/>
</dbReference>
<dbReference type="OrthoDB" id="5907071at2759"/>
<accession>G0NL83</accession>
<dbReference type="EMBL" id="GL379904">
    <property type="protein sequence ID" value="EGT33323.1"/>
    <property type="molecule type" value="Genomic_DNA"/>
</dbReference>
<dbReference type="FunCoup" id="G0NL83">
    <property type="interactions" value="462"/>
</dbReference>
<gene>
    <name evidence="2" type="ORF">CAEBREN_15326</name>
</gene>
<evidence type="ECO:0000313" key="2">
    <source>
        <dbReference type="EMBL" id="EGT33323.1"/>
    </source>
</evidence>
<dbReference type="InterPro" id="IPR032675">
    <property type="entry name" value="LRR_dom_sf"/>
</dbReference>
<feature type="domain" description="Sdz-33 F-box" evidence="1">
    <location>
        <begin position="183"/>
        <end position="231"/>
    </location>
</feature>
<evidence type="ECO:0000259" key="1">
    <source>
        <dbReference type="Pfam" id="PF07735"/>
    </source>
</evidence>
<protein>
    <recommendedName>
        <fullName evidence="1">Sdz-33 F-box domain-containing protein</fullName>
    </recommendedName>
</protein>
<name>G0NL83_CAEBE</name>
<dbReference type="AlphaFoldDB" id="G0NL83"/>
<evidence type="ECO:0000313" key="3">
    <source>
        <dbReference type="Proteomes" id="UP000008068"/>
    </source>
</evidence>
<dbReference type="Pfam" id="PF07735">
    <property type="entry name" value="FBA_2"/>
    <property type="match status" value="1"/>
</dbReference>
<dbReference type="InterPro" id="IPR012885">
    <property type="entry name" value="F-box_Sdz-33"/>
</dbReference>
<organism evidence="3">
    <name type="scientific">Caenorhabditis brenneri</name>
    <name type="common">Nematode worm</name>
    <dbReference type="NCBI Taxonomy" id="135651"/>
    <lineage>
        <taxon>Eukaryota</taxon>
        <taxon>Metazoa</taxon>
        <taxon>Ecdysozoa</taxon>
        <taxon>Nematoda</taxon>
        <taxon>Chromadorea</taxon>
        <taxon>Rhabditida</taxon>
        <taxon>Rhabditina</taxon>
        <taxon>Rhabditomorpha</taxon>
        <taxon>Rhabditoidea</taxon>
        <taxon>Rhabditidae</taxon>
        <taxon>Peloderinae</taxon>
        <taxon>Caenorhabditis</taxon>
    </lineage>
</organism>
<dbReference type="InParanoid" id="G0NL83"/>
<reference evidence="3" key="1">
    <citation type="submission" date="2011-07" db="EMBL/GenBank/DDBJ databases">
        <authorList>
            <consortium name="Caenorhabditis brenneri Sequencing and Analysis Consortium"/>
            <person name="Wilson R.K."/>
        </authorList>
    </citation>
    <scope>NUCLEOTIDE SEQUENCE [LARGE SCALE GENOMIC DNA]</scope>
    <source>
        <strain evidence="3">PB2801</strain>
    </source>
</reference>
<dbReference type="HOGENOM" id="CLU_937595_0_0_1"/>